<feature type="compositionally biased region" description="Pro residues" evidence="1">
    <location>
        <begin position="196"/>
        <end position="206"/>
    </location>
</feature>
<organism evidence="2 3">
    <name type="scientific">Sphingopyxis terrae subsp. terrae NBRC 15098</name>
    <dbReference type="NCBI Taxonomy" id="1219058"/>
    <lineage>
        <taxon>Bacteria</taxon>
        <taxon>Pseudomonadati</taxon>
        <taxon>Pseudomonadota</taxon>
        <taxon>Alphaproteobacteria</taxon>
        <taxon>Sphingomonadales</taxon>
        <taxon>Sphingomonadaceae</taxon>
        <taxon>Sphingopyxis</taxon>
    </lineage>
</organism>
<dbReference type="KEGG" id="ster:AOA14_12365"/>
<feature type="compositionally biased region" description="Low complexity" evidence="1">
    <location>
        <begin position="244"/>
        <end position="257"/>
    </location>
</feature>
<accession>A0A142W071</accession>
<reference evidence="3" key="1">
    <citation type="submission" date="2015-11" db="EMBL/GenBank/DDBJ databases">
        <title>Complete genome sequence of a polyethylene glycol-degrading strain Sphingopyxis terrae strain 203-1 (NBRC 15098).</title>
        <authorList>
            <person name="Yoshiyuki O."/>
            <person name="Shouta N."/>
            <person name="Nagata Y."/>
            <person name="Numata M."/>
            <person name="Tsuchikane K."/>
            <person name="Hosoyama A."/>
            <person name="Yamazoe A."/>
            <person name="Tsuda M."/>
            <person name="Fujita N."/>
            <person name="Kawai F."/>
        </authorList>
    </citation>
    <scope>NUCLEOTIDE SEQUENCE [LARGE SCALE GENOMIC DNA]</scope>
    <source>
        <strain evidence="3">203-1</strain>
    </source>
</reference>
<dbReference type="STRING" id="1219058.AOA14_12365"/>
<sequence>MPNSLKKPLSLALGALATATLGGCYYDGDLYGPSYASAGVCANDYYDYHPYAYSDGYGYDCYDPTDYSGGFVQIGFGGGWYDNYYYPGYGMWMFDNYRNRYPLRGQYLNYWGGRRAWWKHRGDRGDGHWQGRPPSSGGDHGGRPHRPGGWQGHDRDGDGQHGQHGTRPPGGRPGAGTPPTSGNPGRPDRGPGVIRPRPPVGSPPTTEPGDQFTVPRRPAGGPGVIRTRPAPTGEWTGSRQRLSPVVTAPPANRTTPAPQRPSPALRTPPPRPPAVSAPPPTRPTGDAPRRSRGDRSGHVREN</sequence>
<evidence type="ECO:0000313" key="2">
    <source>
        <dbReference type="EMBL" id="AMU95401.1"/>
    </source>
</evidence>
<gene>
    <name evidence="2" type="ORF">AOA14_12365</name>
</gene>
<reference evidence="2 3" key="2">
    <citation type="journal article" date="2016" name="Genome Announc.">
        <title>Complete Genome Sequence of Sphingopyxis terrae Strain 203-1 (NBRC 111660), a Polyethylene Glycol Degrader.</title>
        <authorList>
            <person name="Ohtsubo Y."/>
            <person name="Nonoyama S."/>
            <person name="Nagata Y."/>
            <person name="Numata M."/>
            <person name="Tsuchikane K."/>
            <person name="Hosoyama A."/>
            <person name="Yamazoe A."/>
            <person name="Tsuda M."/>
            <person name="Fujita N."/>
            <person name="Kawai F."/>
        </authorList>
    </citation>
    <scope>NUCLEOTIDE SEQUENCE [LARGE SCALE GENOMIC DNA]</scope>
    <source>
        <strain evidence="2 3">203-1</strain>
    </source>
</reference>
<dbReference type="EMBL" id="CP013342">
    <property type="protein sequence ID" value="AMU95401.1"/>
    <property type="molecule type" value="Genomic_DNA"/>
</dbReference>
<dbReference type="RefSeq" id="WP_062902030.1">
    <property type="nucleotide sequence ID" value="NZ_CP013342.1"/>
</dbReference>
<evidence type="ECO:0000256" key="1">
    <source>
        <dbReference type="SAM" id="MobiDB-lite"/>
    </source>
</evidence>
<feature type="compositionally biased region" description="Pro residues" evidence="1">
    <location>
        <begin position="258"/>
        <end position="282"/>
    </location>
</feature>
<feature type="region of interest" description="Disordered" evidence="1">
    <location>
        <begin position="122"/>
        <end position="302"/>
    </location>
</feature>
<dbReference type="AlphaFoldDB" id="A0A142W071"/>
<feature type="compositionally biased region" description="Basic and acidic residues" evidence="1">
    <location>
        <begin position="152"/>
        <end position="161"/>
    </location>
</feature>
<dbReference type="PROSITE" id="PS51257">
    <property type="entry name" value="PROKAR_LIPOPROTEIN"/>
    <property type="match status" value="1"/>
</dbReference>
<proteinExistence type="predicted"/>
<dbReference type="Proteomes" id="UP000076234">
    <property type="component" value="Chromosome"/>
</dbReference>
<protein>
    <submittedName>
        <fullName evidence="2">Uncharacterized protein</fullName>
    </submittedName>
</protein>
<name>A0A142W071_9SPHN</name>
<evidence type="ECO:0000313" key="3">
    <source>
        <dbReference type="Proteomes" id="UP000076234"/>
    </source>
</evidence>
<feature type="compositionally biased region" description="Basic and acidic residues" evidence="1">
    <location>
        <begin position="287"/>
        <end position="302"/>
    </location>
</feature>
<feature type="compositionally biased region" description="Low complexity" evidence="1">
    <location>
        <begin position="163"/>
        <end position="179"/>
    </location>
</feature>